<evidence type="ECO:0000313" key="3">
    <source>
        <dbReference type="EMBL" id="RYO79457.1"/>
    </source>
</evidence>
<dbReference type="PANTHER" id="PTHR38788:SF3">
    <property type="entry name" value="CLR5 DOMAIN-CONTAINING PROTEIN"/>
    <property type="match status" value="1"/>
</dbReference>
<gene>
    <name evidence="3" type="ORF">DL762_008150</name>
</gene>
<feature type="region of interest" description="Disordered" evidence="1">
    <location>
        <begin position="69"/>
        <end position="108"/>
    </location>
</feature>
<feature type="domain" description="Clr5" evidence="2">
    <location>
        <begin position="13"/>
        <end position="65"/>
    </location>
</feature>
<protein>
    <recommendedName>
        <fullName evidence="2">Clr5 domain-containing protein</fullName>
    </recommendedName>
</protein>
<dbReference type="PANTHER" id="PTHR38788">
    <property type="entry name" value="CLR5 DOMAIN-CONTAINING PROTEIN"/>
    <property type="match status" value="1"/>
</dbReference>
<evidence type="ECO:0000259" key="2">
    <source>
        <dbReference type="Pfam" id="PF14420"/>
    </source>
</evidence>
<proteinExistence type="predicted"/>
<evidence type="ECO:0000313" key="4">
    <source>
        <dbReference type="Proteomes" id="UP000294003"/>
    </source>
</evidence>
<dbReference type="InterPro" id="IPR025676">
    <property type="entry name" value="Clr5_dom"/>
</dbReference>
<organism evidence="3 4">
    <name type="scientific">Monosporascus cannonballus</name>
    <dbReference type="NCBI Taxonomy" id="155416"/>
    <lineage>
        <taxon>Eukaryota</taxon>
        <taxon>Fungi</taxon>
        <taxon>Dikarya</taxon>
        <taxon>Ascomycota</taxon>
        <taxon>Pezizomycotina</taxon>
        <taxon>Sordariomycetes</taxon>
        <taxon>Xylariomycetidae</taxon>
        <taxon>Xylariales</taxon>
        <taxon>Xylariales incertae sedis</taxon>
        <taxon>Monosporascus</taxon>
    </lineage>
</organism>
<dbReference type="EMBL" id="QJNS01000329">
    <property type="protein sequence ID" value="RYO79457.1"/>
    <property type="molecule type" value="Genomic_DNA"/>
</dbReference>
<name>A0ABY0GWZ0_9PEZI</name>
<evidence type="ECO:0000256" key="1">
    <source>
        <dbReference type="SAM" id="MobiDB-lite"/>
    </source>
</evidence>
<reference evidence="3 4" key="1">
    <citation type="submission" date="2018-06" db="EMBL/GenBank/DDBJ databases">
        <title>Complete Genomes of Monosporascus.</title>
        <authorList>
            <person name="Robinson A.J."/>
            <person name="Natvig D.O."/>
        </authorList>
    </citation>
    <scope>NUCLEOTIDE SEQUENCE [LARGE SCALE GENOMIC DNA]</scope>
    <source>
        <strain evidence="3 4">CBS 609.92</strain>
    </source>
</reference>
<sequence>MTAKVSQYGWATAEGWEQHRQTITDLYFYQNKKLRELKVIMEQEYHFFATDKMYKTHFKQWDIHKNCKHPRAESSSTSSKHSKGKSRKSTTSEATLSEYHSGGSDGRA</sequence>
<comment type="caution">
    <text evidence="3">The sequence shown here is derived from an EMBL/GenBank/DDBJ whole genome shotgun (WGS) entry which is preliminary data.</text>
</comment>
<accession>A0ABY0GWZ0</accession>
<dbReference type="Proteomes" id="UP000294003">
    <property type="component" value="Unassembled WGS sequence"/>
</dbReference>
<dbReference type="Pfam" id="PF14420">
    <property type="entry name" value="Clr5"/>
    <property type="match status" value="1"/>
</dbReference>
<keyword evidence="4" id="KW-1185">Reference proteome</keyword>